<proteinExistence type="predicted"/>
<dbReference type="GO" id="GO:0016810">
    <property type="term" value="F:hydrolase activity, acting on carbon-nitrogen (but not peptide) bonds"/>
    <property type="evidence" value="ECO:0007669"/>
    <property type="project" value="InterPro"/>
</dbReference>
<dbReference type="EMBL" id="ABWN01000017">
    <property type="protein sequence ID" value="EFF69745.1"/>
    <property type="molecule type" value="Genomic_DNA"/>
</dbReference>
<accession>D4RWC8</accession>
<dbReference type="GO" id="GO:0046872">
    <property type="term" value="F:metal ion binding"/>
    <property type="evidence" value="ECO:0007669"/>
    <property type="project" value="UniProtKB-KW"/>
</dbReference>
<dbReference type="AlphaFoldDB" id="D4RWC8"/>
<dbReference type="Pfam" id="PF01522">
    <property type="entry name" value="Polysacc_deac_1"/>
    <property type="match status" value="1"/>
</dbReference>
<keyword evidence="3" id="KW-0732">Signal</keyword>
<dbReference type="InterPro" id="IPR011330">
    <property type="entry name" value="Glyco_hydro/deAcase_b/a-brl"/>
</dbReference>
<feature type="domain" description="NodB homology" evidence="4">
    <location>
        <begin position="41"/>
        <end position="215"/>
    </location>
</feature>
<dbReference type="GO" id="GO:0016020">
    <property type="term" value="C:membrane"/>
    <property type="evidence" value="ECO:0007669"/>
    <property type="project" value="TreeGrafter"/>
</dbReference>
<evidence type="ECO:0000256" key="1">
    <source>
        <dbReference type="ARBA" id="ARBA00022723"/>
    </source>
</evidence>
<dbReference type="SUPFAM" id="SSF88713">
    <property type="entry name" value="Glycoside hydrolase/deacetylase"/>
    <property type="match status" value="1"/>
</dbReference>
<reference evidence="5 6" key="1">
    <citation type="submission" date="2010-02" db="EMBL/GenBank/DDBJ databases">
        <authorList>
            <person name="Weinstock G."/>
            <person name="Sodergren E."/>
            <person name="Clifton S."/>
            <person name="Fulton L."/>
            <person name="Fulton B."/>
            <person name="Courtney L."/>
            <person name="Fronick C."/>
            <person name="Harrison M."/>
            <person name="Strong C."/>
            <person name="Farmer C."/>
            <person name="Delahaunty K."/>
            <person name="Markovic C."/>
            <person name="Hall O."/>
            <person name="Minx P."/>
            <person name="Tomlinson C."/>
            <person name="Mitreva M."/>
            <person name="Nelson J."/>
            <person name="Hou S."/>
            <person name="Wollam A."/>
            <person name="Pepin K.H."/>
            <person name="Johnson M."/>
            <person name="Bhonagiri V."/>
            <person name="Zhang X."/>
            <person name="Suruliraj S."/>
            <person name="Warren W."/>
            <person name="Chinwalla A."/>
            <person name="Mardis E.R."/>
            <person name="Wilson R.K."/>
        </authorList>
    </citation>
    <scope>NUCLEOTIDE SEQUENCE [LARGE SCALE GENOMIC DNA]</scope>
    <source>
        <strain evidence="5 6">DSM 2876</strain>
    </source>
</reference>
<organism evidence="5 6">
    <name type="scientific">Eshraghiella crossota DSM 2876</name>
    <dbReference type="NCBI Taxonomy" id="511680"/>
    <lineage>
        <taxon>Bacteria</taxon>
        <taxon>Bacillati</taxon>
        <taxon>Bacillota</taxon>
        <taxon>Clostridia</taxon>
        <taxon>Lachnospirales</taxon>
        <taxon>Lachnospiraceae</taxon>
        <taxon>Eshraghiella</taxon>
    </lineage>
</organism>
<evidence type="ECO:0000313" key="5">
    <source>
        <dbReference type="EMBL" id="EFF69745.1"/>
    </source>
</evidence>
<dbReference type="CDD" id="cd10954">
    <property type="entry name" value="CE4_CtAXE_like"/>
    <property type="match status" value="1"/>
</dbReference>
<dbReference type="HOGENOM" id="CLU_021264_0_1_9"/>
<dbReference type="Proteomes" id="UP000006238">
    <property type="component" value="Unassembled WGS sequence"/>
</dbReference>
<dbReference type="STRING" id="45851.BHV86_07020"/>
<keyword evidence="6" id="KW-1185">Reference proteome</keyword>
<evidence type="ECO:0000259" key="4">
    <source>
        <dbReference type="PROSITE" id="PS51677"/>
    </source>
</evidence>
<dbReference type="PROSITE" id="PS51677">
    <property type="entry name" value="NODB"/>
    <property type="match status" value="1"/>
</dbReference>
<keyword evidence="1" id="KW-0479">Metal-binding</keyword>
<dbReference type="InterPro" id="IPR050248">
    <property type="entry name" value="Polysacc_deacetylase_ArnD"/>
</dbReference>
<feature type="signal peptide" evidence="3">
    <location>
        <begin position="1"/>
        <end position="22"/>
    </location>
</feature>
<comment type="caution">
    <text evidence="5">The sequence shown here is derived from an EMBL/GenBank/DDBJ whole genome shotgun (WGS) entry which is preliminary data.</text>
</comment>
<evidence type="ECO:0000256" key="3">
    <source>
        <dbReference type="SAM" id="SignalP"/>
    </source>
</evidence>
<protein>
    <submittedName>
        <fullName evidence="5">Polysaccharide deacetylase</fullName>
    </submittedName>
</protein>
<evidence type="ECO:0000313" key="6">
    <source>
        <dbReference type="Proteomes" id="UP000006238"/>
    </source>
</evidence>
<dbReference type="InterPro" id="IPR002509">
    <property type="entry name" value="NODB_dom"/>
</dbReference>
<dbReference type="eggNOG" id="COG0726">
    <property type="taxonomic scope" value="Bacteria"/>
</dbReference>
<dbReference type="PANTHER" id="PTHR10587:SF133">
    <property type="entry name" value="CHITIN DEACETYLASE 1-RELATED"/>
    <property type="match status" value="1"/>
</dbReference>
<sequence length="223" mass="25322">MKKFCMVLLILACLIAFLFVCGTIDEETETKTKSVSVYDEKTVAVTFDDGPGAESTMMLLDGLKERNVRAAFFLVGENIKGHEDIVKRMHDEGHIIGNHTYTHVILTKIPQEKALEEIYNTNKIIEEITGEKVKYIRPPCGEWNNDMFFQVDLQPVFWNVDPLDWKRKDVGGIVEDVVKNVRSGDIILLHDIYDTSVAAALEIIDRLKDKGFVFVTVDEILIS</sequence>
<dbReference type="PANTHER" id="PTHR10587">
    <property type="entry name" value="GLYCOSYL TRANSFERASE-RELATED"/>
    <property type="match status" value="1"/>
</dbReference>
<name>D4RWC8_9FIRM</name>
<keyword evidence="2" id="KW-0378">Hydrolase</keyword>
<feature type="chain" id="PRO_5039283804" evidence="3">
    <location>
        <begin position="23"/>
        <end position="223"/>
    </location>
</feature>
<dbReference type="Gene3D" id="3.20.20.370">
    <property type="entry name" value="Glycoside hydrolase/deacetylase"/>
    <property type="match status" value="1"/>
</dbReference>
<dbReference type="GO" id="GO:0005975">
    <property type="term" value="P:carbohydrate metabolic process"/>
    <property type="evidence" value="ECO:0007669"/>
    <property type="project" value="InterPro"/>
</dbReference>
<gene>
    <name evidence="5" type="ORF">BUTYVIB_00259</name>
</gene>
<evidence type="ECO:0000256" key="2">
    <source>
        <dbReference type="ARBA" id="ARBA00022801"/>
    </source>
</evidence>